<organism evidence="2 3">
    <name type="scientific">Armadillidium nasatum</name>
    <dbReference type="NCBI Taxonomy" id="96803"/>
    <lineage>
        <taxon>Eukaryota</taxon>
        <taxon>Metazoa</taxon>
        <taxon>Ecdysozoa</taxon>
        <taxon>Arthropoda</taxon>
        <taxon>Crustacea</taxon>
        <taxon>Multicrustacea</taxon>
        <taxon>Malacostraca</taxon>
        <taxon>Eumalacostraca</taxon>
        <taxon>Peracarida</taxon>
        <taxon>Isopoda</taxon>
        <taxon>Oniscidea</taxon>
        <taxon>Crinocheta</taxon>
        <taxon>Armadillidiidae</taxon>
        <taxon>Armadillidium</taxon>
    </lineage>
</organism>
<dbReference type="OrthoDB" id="10587802at2759"/>
<feature type="compositionally biased region" description="Basic and acidic residues" evidence="1">
    <location>
        <begin position="533"/>
        <end position="542"/>
    </location>
</feature>
<evidence type="ECO:0000256" key="1">
    <source>
        <dbReference type="SAM" id="MobiDB-lite"/>
    </source>
</evidence>
<dbReference type="EMBL" id="SEYY01024742">
    <property type="protein sequence ID" value="KAB7493936.1"/>
    <property type="molecule type" value="Genomic_DNA"/>
</dbReference>
<feature type="region of interest" description="Disordered" evidence="1">
    <location>
        <begin position="323"/>
        <end position="379"/>
    </location>
</feature>
<dbReference type="AlphaFoldDB" id="A0A5N5SIV2"/>
<feature type="compositionally biased region" description="Polar residues" evidence="1">
    <location>
        <begin position="105"/>
        <end position="120"/>
    </location>
</feature>
<feature type="compositionally biased region" description="Polar residues" evidence="1">
    <location>
        <begin position="208"/>
        <end position="259"/>
    </location>
</feature>
<feature type="compositionally biased region" description="Polar residues" evidence="1">
    <location>
        <begin position="354"/>
        <end position="371"/>
    </location>
</feature>
<gene>
    <name evidence="2" type="ORF">Anas_08644</name>
</gene>
<feature type="compositionally biased region" description="Low complexity" evidence="1">
    <location>
        <begin position="150"/>
        <end position="161"/>
    </location>
</feature>
<keyword evidence="3" id="KW-1185">Reference proteome</keyword>
<feature type="compositionally biased region" description="Basic and acidic residues" evidence="1">
    <location>
        <begin position="497"/>
        <end position="524"/>
    </location>
</feature>
<feature type="compositionally biased region" description="Low complexity" evidence="1">
    <location>
        <begin position="447"/>
        <end position="458"/>
    </location>
</feature>
<feature type="compositionally biased region" description="Basic and acidic residues" evidence="1">
    <location>
        <begin position="469"/>
        <end position="486"/>
    </location>
</feature>
<feature type="compositionally biased region" description="Low complexity" evidence="1">
    <location>
        <begin position="78"/>
        <end position="96"/>
    </location>
</feature>
<name>A0A5N5SIV2_9CRUS</name>
<feature type="compositionally biased region" description="Basic and acidic residues" evidence="1">
    <location>
        <begin position="260"/>
        <end position="280"/>
    </location>
</feature>
<comment type="caution">
    <text evidence="2">The sequence shown here is derived from an EMBL/GenBank/DDBJ whole genome shotgun (WGS) entry which is preliminary data.</text>
</comment>
<feature type="compositionally biased region" description="Basic and acidic residues" evidence="1">
    <location>
        <begin position="335"/>
        <end position="351"/>
    </location>
</feature>
<feature type="compositionally biased region" description="Basic and acidic residues" evidence="1">
    <location>
        <begin position="38"/>
        <end position="77"/>
    </location>
</feature>
<dbReference type="Proteomes" id="UP000326759">
    <property type="component" value="Unassembled WGS sequence"/>
</dbReference>
<sequence length="603" mass="67658">MKRSQDFKVAGSSEDSEEQRVSSKDTTESSRTQYGDETLSKEPENRRHSSELKELDRDPGSSSETSEREFKEKDSTSSHETSLESSQNFVRSSSISKKLRRSFSTDKPASFSDTQKPKSSTKPEDAKQPAVEKTKSSEEPSDEQFIGTDSSSSETSFESCENFVRTSSINKKLRRSFSTDKPANFSGTEETRSFTEAEDVKQPEIEETNSFQQPSVGQSIGTYSAPSLDSSQNIVRSSSVNKKLKSSCCTDKSASFSVTEESKSPTEAEDVKQPEIEETKSSQQTSDEQFIEYEPISSPEASCESFQSFVRISSINKNLRRSFSTEKPASFSEAEETRNSPKPEDVCKPEFQEETCSQEPEFQDAKSSQQLEIEDVKSSRKPEAIGSFIFSENSITSDSSDRLYIADDRLSTPKESPDEDLPSYVGSFLIMNENLYLQESEDPANLEEVISSESSESENFSDTTASSRFHSEDEVEGNSRLEDVKCFPHGAEPGSSWEHEEVKSSQNEETRSMREDSQSNERSRSSANQQSKADTKYFTNDKFDEEPNASNTSSRYFIKDDDSTETRIETPGVSFQKSTIFEKIKGKKEKHFITLSLSCKNTT</sequence>
<feature type="compositionally biased region" description="Polar residues" evidence="1">
    <location>
        <begin position="179"/>
        <end position="188"/>
    </location>
</feature>
<feature type="region of interest" description="Disordered" evidence="1">
    <location>
        <begin position="1"/>
        <end position="302"/>
    </location>
</feature>
<feature type="compositionally biased region" description="Basic and acidic residues" evidence="1">
    <location>
        <begin position="18"/>
        <end position="28"/>
    </location>
</feature>
<accession>A0A5N5SIV2</accession>
<reference evidence="2 3" key="1">
    <citation type="journal article" date="2019" name="PLoS Biol.">
        <title>Sex chromosomes control vertical transmission of feminizing Wolbachia symbionts in an isopod.</title>
        <authorList>
            <person name="Becking T."/>
            <person name="Chebbi M.A."/>
            <person name="Giraud I."/>
            <person name="Moumen B."/>
            <person name="Laverre T."/>
            <person name="Caubet Y."/>
            <person name="Peccoud J."/>
            <person name="Gilbert C."/>
            <person name="Cordaux R."/>
        </authorList>
    </citation>
    <scope>NUCLEOTIDE SEQUENCE [LARGE SCALE GENOMIC DNA]</scope>
    <source>
        <strain evidence="2">ANa2</strain>
        <tissue evidence="2">Whole body excluding digestive tract and cuticle</tissue>
    </source>
</reference>
<feature type="compositionally biased region" description="Basic and acidic residues" evidence="1">
    <location>
        <begin position="189"/>
        <end position="204"/>
    </location>
</feature>
<feature type="region of interest" description="Disordered" evidence="1">
    <location>
        <begin position="439"/>
        <end position="563"/>
    </location>
</feature>
<protein>
    <submittedName>
        <fullName evidence="2">Uncharacterized protein</fullName>
    </submittedName>
</protein>
<feature type="compositionally biased region" description="Basic and acidic residues" evidence="1">
    <location>
        <begin position="121"/>
        <end position="138"/>
    </location>
</feature>
<proteinExistence type="predicted"/>
<evidence type="ECO:0000313" key="2">
    <source>
        <dbReference type="EMBL" id="KAB7493936.1"/>
    </source>
</evidence>
<evidence type="ECO:0000313" key="3">
    <source>
        <dbReference type="Proteomes" id="UP000326759"/>
    </source>
</evidence>